<dbReference type="InterPro" id="IPR005522">
    <property type="entry name" value="IPK"/>
</dbReference>
<comment type="similarity">
    <text evidence="1 4">Belongs to the inositol phosphokinase (IPK) family.</text>
</comment>
<feature type="compositionally biased region" description="Basic and acidic residues" evidence="5">
    <location>
        <begin position="213"/>
        <end position="232"/>
    </location>
</feature>
<evidence type="ECO:0000256" key="2">
    <source>
        <dbReference type="ARBA" id="ARBA00022679"/>
    </source>
</evidence>
<dbReference type="Pfam" id="PF03770">
    <property type="entry name" value="IPK"/>
    <property type="match status" value="1"/>
</dbReference>
<organism evidence="6 7">
    <name type="scientific">Hapsidospora chrysogenum (strain ATCC 11550 / CBS 779.69 / DSM 880 / IAM 14645 / JCM 23072 / IMI 49137)</name>
    <name type="common">Acremonium chrysogenum</name>
    <dbReference type="NCBI Taxonomy" id="857340"/>
    <lineage>
        <taxon>Eukaryota</taxon>
        <taxon>Fungi</taxon>
        <taxon>Dikarya</taxon>
        <taxon>Ascomycota</taxon>
        <taxon>Pezizomycotina</taxon>
        <taxon>Sordariomycetes</taxon>
        <taxon>Hypocreomycetidae</taxon>
        <taxon>Hypocreales</taxon>
        <taxon>Bionectriaceae</taxon>
        <taxon>Hapsidospora</taxon>
    </lineage>
</organism>
<feature type="compositionally biased region" description="Polar residues" evidence="5">
    <location>
        <begin position="176"/>
        <end position="186"/>
    </location>
</feature>
<feature type="region of interest" description="Disordered" evidence="5">
    <location>
        <begin position="1"/>
        <end position="261"/>
    </location>
</feature>
<feature type="compositionally biased region" description="Basic and acidic residues" evidence="5">
    <location>
        <begin position="509"/>
        <end position="521"/>
    </location>
</feature>
<feature type="compositionally biased region" description="Basic and acidic residues" evidence="5">
    <location>
        <begin position="585"/>
        <end position="596"/>
    </location>
</feature>
<dbReference type="PANTHER" id="PTHR12400:SF21">
    <property type="entry name" value="KINASE"/>
    <property type="match status" value="1"/>
</dbReference>
<feature type="region of interest" description="Disordered" evidence="5">
    <location>
        <begin position="909"/>
        <end position="956"/>
    </location>
</feature>
<comment type="caution">
    <text evidence="6">The sequence shown here is derived from an EMBL/GenBank/DDBJ whole genome shotgun (WGS) entry which is preliminary data.</text>
</comment>
<sequence>MSSPHPEPDNAAPALPLSRPRSASPAESGCAGGGGGGGGAASSASDSLSASASASASSPAASSASAFASTQAAAAAAAQTAPAEAPPPSSQPTPPHKASGESLLLPLHPHQPSLHPPADATLTATPGPGEFHGSGSRDDKKPRCSATTQRSPGPSLLTRALATARGIQDQPPPPSQASTSNQTTRAAASRLAKAPLGSSAVGPEESAVASTGDKARGTPTRHGDKTPPEPHPRPPSPSAMATLSATPATVPLPGRDATSVPSSFKELNFADMRHMVGDYRGSSDRGLRRSSTSLDIDRKASSAFEKARAFSYSTSPEMSTTPTNMSFLTGDTTSTTPHAMVETAQDSRQRYRPAPPDHRYTTGPEKTEKIWSIGSGEGDDRDGLVEKSVTEAMAGVEPNARSRKASYSLRFFKEGLPADEKQQRRRDTKTSTKDKLSSTIEEAQQPQETPADGRQPWSSSDARGDARKVKLERAPSPSRASTTPATIVTKPHSDYFNQEDGGATNQERSSPRLEDAGRGEAKQQPSHFPPQREAVGPNGLPVVEARGVEGRRKSADSAEAGDHDDLEGEESGEEKISSAVFVPHQEPREARAHARESVSLAGGSAHRARSLSRDESHPWLVKADEPEPEIDEDDEKHAGRLHHYHSRESLVSSRGELASEFSEELAVEGDHEISNHLNQAFSRAGVHHIEDHVHDHQEHVRQPLEAIELIPYKHQVGGHTTLWRFSRRAVCKQLNNRENEFYETIERYHRDLLLFLPRYIGVLNVTFQKQPRRKSGTKKDEAAAAERQRAKDAVAGEGSKREPEASTRKEPPRRIISHSLARNSANLQIPTVTFDDNRHILPRNLLQPTPTPPPEPFRRRSVSVTRSSSASEAIPPRPPMDDRPNSWGATTVNKRLRNEVFNDAFLKEPVEVHKHRPPHQRSIPRPTLQRLLRSSNSDSDLTHGMESTQPPQEIKDKDASLERLRAPTLHGHTKSDLGPDMDFLRSTQRPSGDGEHKDFGGTSAPEPQTLLNSPVAKKKKRRYSAGGLRRKPSDVQESRGHLKYFEEADDAEYKAGDDVPWDDIDRSAEKSGDVIATTNGGMADKPATTSDVADSSVEVSATPSDLQAPDAGFAKIPRPINPKEAKTQRDRVEYFLLLEDLTAGMKRPCMMDLKMGTRQYGADASPAKQKSQQEKCRTTTSAELGVRICGLQVWNVKTQSYDFQDKYFGRRLKAGPEFQAALQKFLYNGVDLQSVLRHIPVVLRKLAHLEQIAKGLRGYRFYAASLLMFYDGDTSDESTDYDTAYESLTDVPTDTEETSRYKKKNRREIDFKMADFANSLTPLDRIKDHKCPPRHPDAPDIGFLKGLRSLRKYFLQIQRDVRAELGLGLRATTPGQPGVFDSVDDEIDEGMISV</sequence>
<dbReference type="EMBL" id="JPKY01000003">
    <property type="protein sequence ID" value="KFH48447.1"/>
    <property type="molecule type" value="Genomic_DNA"/>
</dbReference>
<evidence type="ECO:0000256" key="1">
    <source>
        <dbReference type="ARBA" id="ARBA00007374"/>
    </source>
</evidence>
<feature type="compositionally biased region" description="Basic and acidic residues" evidence="5">
    <location>
        <begin position="295"/>
        <end position="308"/>
    </location>
</feature>
<proteinExistence type="inferred from homology"/>
<feature type="compositionally biased region" description="Low complexity" evidence="5">
    <location>
        <begin position="862"/>
        <end position="871"/>
    </location>
</feature>
<feature type="compositionally biased region" description="Basic and acidic residues" evidence="5">
    <location>
        <begin position="462"/>
        <end position="473"/>
    </location>
</feature>
<feature type="compositionally biased region" description="Low complexity" evidence="5">
    <location>
        <begin position="928"/>
        <end position="939"/>
    </location>
</feature>
<name>A0A086TGG5_HAPC1</name>
<feature type="compositionally biased region" description="Basic and acidic residues" evidence="5">
    <location>
        <begin position="345"/>
        <end position="369"/>
    </location>
</feature>
<dbReference type="Proteomes" id="UP000029964">
    <property type="component" value="Unassembled WGS sequence"/>
</dbReference>
<dbReference type="EC" id="2.7.-.-" evidence="4"/>
<feature type="compositionally biased region" description="Basic and acidic residues" evidence="5">
    <location>
        <begin position="546"/>
        <end position="563"/>
    </location>
</feature>
<feature type="compositionally biased region" description="Basic and acidic residues" evidence="5">
    <location>
        <begin position="611"/>
        <end position="625"/>
    </location>
</feature>
<dbReference type="STRING" id="857340.A0A086TGG5"/>
<evidence type="ECO:0000313" key="7">
    <source>
        <dbReference type="Proteomes" id="UP000029964"/>
    </source>
</evidence>
<gene>
    <name evidence="6" type="ORF">ACRE_006790</name>
</gene>
<feature type="compositionally biased region" description="Basic and acidic residues" evidence="5">
    <location>
        <begin position="777"/>
        <end position="813"/>
    </location>
</feature>
<feature type="region of interest" description="Disordered" evidence="5">
    <location>
        <begin position="968"/>
        <end position="1040"/>
    </location>
</feature>
<dbReference type="InterPro" id="IPR038286">
    <property type="entry name" value="IPK_sf"/>
</dbReference>
<protein>
    <recommendedName>
        <fullName evidence="4">Kinase</fullName>
        <ecNumber evidence="4">2.7.-.-</ecNumber>
    </recommendedName>
</protein>
<dbReference type="SUPFAM" id="SSF56104">
    <property type="entry name" value="SAICAR synthase-like"/>
    <property type="match status" value="1"/>
</dbReference>
<dbReference type="OrthoDB" id="2573163at2759"/>
<dbReference type="GO" id="GO:0005737">
    <property type="term" value="C:cytoplasm"/>
    <property type="evidence" value="ECO:0007669"/>
    <property type="project" value="TreeGrafter"/>
</dbReference>
<keyword evidence="7" id="KW-1185">Reference proteome</keyword>
<dbReference type="GO" id="GO:0032958">
    <property type="term" value="P:inositol phosphate biosynthetic process"/>
    <property type="evidence" value="ECO:0007669"/>
    <property type="project" value="InterPro"/>
</dbReference>
<feature type="region of interest" description="Disordered" evidence="5">
    <location>
        <begin position="770"/>
        <end position="822"/>
    </location>
</feature>
<feature type="compositionally biased region" description="Basic and acidic residues" evidence="5">
    <location>
        <begin position="278"/>
        <end position="287"/>
    </location>
</feature>
<reference evidence="7" key="1">
    <citation type="journal article" date="2014" name="Genome Announc.">
        <title>Genome sequence and annotation of Acremonium chrysogenum, producer of the beta-lactam antibiotic cephalosporin C.</title>
        <authorList>
            <person name="Terfehr D."/>
            <person name="Dahlmann T.A."/>
            <person name="Specht T."/>
            <person name="Zadra I."/>
            <person name="Kuernsteiner H."/>
            <person name="Kueck U."/>
        </authorList>
    </citation>
    <scope>NUCLEOTIDE SEQUENCE [LARGE SCALE GENOMIC DNA]</scope>
    <source>
        <strain evidence="7">ATCC 11550 / CBS 779.69 / DSM 880 / IAM 14645 / JCM 23072 / IMI 49137</strain>
    </source>
</reference>
<dbReference type="HOGENOM" id="CLU_001850_1_0_1"/>
<feature type="compositionally biased region" description="Gly residues" evidence="5">
    <location>
        <begin position="30"/>
        <end position="40"/>
    </location>
</feature>
<dbReference type="GO" id="GO:0000824">
    <property type="term" value="F:inositol-1,4,5,6-tetrakisphosphate 3-kinase activity"/>
    <property type="evidence" value="ECO:0007669"/>
    <property type="project" value="TreeGrafter"/>
</dbReference>
<evidence type="ECO:0000256" key="5">
    <source>
        <dbReference type="SAM" id="MobiDB-lite"/>
    </source>
</evidence>
<feature type="region of interest" description="Disordered" evidence="5">
    <location>
        <begin position="278"/>
        <end position="635"/>
    </location>
</feature>
<dbReference type="Gene3D" id="3.30.470.160">
    <property type="entry name" value="Inositol polyphosphate kinase"/>
    <property type="match status" value="1"/>
</dbReference>
<evidence type="ECO:0000256" key="4">
    <source>
        <dbReference type="RuleBase" id="RU363090"/>
    </source>
</evidence>
<keyword evidence="2 4" id="KW-0808">Transferase</keyword>
<accession>A0A086TGG5</accession>
<feature type="compositionally biased region" description="Polar residues" evidence="5">
    <location>
        <begin position="311"/>
        <end position="337"/>
    </location>
</feature>
<feature type="compositionally biased region" description="Low complexity" evidence="5">
    <location>
        <begin position="41"/>
        <end position="83"/>
    </location>
</feature>
<dbReference type="PANTHER" id="PTHR12400">
    <property type="entry name" value="INOSITOL POLYPHOSPHATE KINASE"/>
    <property type="match status" value="1"/>
</dbReference>
<feature type="compositionally biased region" description="Basic and acidic residues" evidence="5">
    <location>
        <begin position="1031"/>
        <end position="1040"/>
    </location>
</feature>
<feature type="compositionally biased region" description="Pro residues" evidence="5">
    <location>
        <begin position="84"/>
        <end position="95"/>
    </location>
</feature>
<feature type="region of interest" description="Disordered" evidence="5">
    <location>
        <begin position="842"/>
        <end position="889"/>
    </location>
</feature>
<dbReference type="GO" id="GO:0008440">
    <property type="term" value="F:inositol-1,4,5-trisphosphate 3-kinase activity"/>
    <property type="evidence" value="ECO:0007669"/>
    <property type="project" value="TreeGrafter"/>
</dbReference>
<keyword evidence="3 4" id="KW-0418">Kinase</keyword>
<dbReference type="GO" id="GO:0046854">
    <property type="term" value="P:phosphatidylinositol phosphate biosynthetic process"/>
    <property type="evidence" value="ECO:0007669"/>
    <property type="project" value="TreeGrafter"/>
</dbReference>
<evidence type="ECO:0000313" key="6">
    <source>
        <dbReference type="EMBL" id="KFH48447.1"/>
    </source>
</evidence>
<feature type="compositionally biased region" description="Low complexity" evidence="5">
    <location>
        <begin position="102"/>
        <end position="117"/>
    </location>
</feature>
<evidence type="ECO:0000256" key="3">
    <source>
        <dbReference type="ARBA" id="ARBA00022777"/>
    </source>
</evidence>
<dbReference type="GO" id="GO:0005634">
    <property type="term" value="C:nucleus"/>
    <property type="evidence" value="ECO:0007669"/>
    <property type="project" value="TreeGrafter"/>
</dbReference>
<feature type="compositionally biased region" description="Basic and acidic residues" evidence="5">
    <location>
        <begin position="411"/>
        <end position="422"/>
    </location>
</feature>